<sequence length="221" mass="24467">MTQTHSETTAATVETAVPQTFFDLMKDLGCETEADALAVPYMGDGHDEAGVGDVYGDAFVAQWTVGPALGANFERGCRDYWIISAGGEAFAEVRVDEDGSVAVHDPFTTAEQRIAFWATMHKSEVMEDVLDLADSKDYRYRLEEIVSLCDYDIIRAVQMDAQVDIHPVAAGLAIESLHRRRRHDPRRHLDLVRQVFQPPADVRRRCRSGAGQSPGPGQECI</sequence>
<evidence type="ECO:0000313" key="1">
    <source>
        <dbReference type="EMBL" id="KKN82467.1"/>
    </source>
</evidence>
<name>A0A0F9U593_9ZZZZ</name>
<protein>
    <submittedName>
        <fullName evidence="1">Uncharacterized protein</fullName>
    </submittedName>
</protein>
<dbReference type="EMBL" id="LAZR01000200">
    <property type="protein sequence ID" value="KKN82467.1"/>
    <property type="molecule type" value="Genomic_DNA"/>
</dbReference>
<reference evidence="1" key="1">
    <citation type="journal article" date="2015" name="Nature">
        <title>Complex archaea that bridge the gap between prokaryotes and eukaryotes.</title>
        <authorList>
            <person name="Spang A."/>
            <person name="Saw J.H."/>
            <person name="Jorgensen S.L."/>
            <person name="Zaremba-Niedzwiedzka K."/>
            <person name="Martijn J."/>
            <person name="Lind A.E."/>
            <person name="van Eijk R."/>
            <person name="Schleper C."/>
            <person name="Guy L."/>
            <person name="Ettema T.J."/>
        </authorList>
    </citation>
    <scope>NUCLEOTIDE SEQUENCE</scope>
</reference>
<gene>
    <name evidence="1" type="ORF">LCGC14_0308890</name>
</gene>
<proteinExistence type="predicted"/>
<dbReference type="AlphaFoldDB" id="A0A0F9U593"/>
<accession>A0A0F9U593</accession>
<organism evidence="1">
    <name type="scientific">marine sediment metagenome</name>
    <dbReference type="NCBI Taxonomy" id="412755"/>
    <lineage>
        <taxon>unclassified sequences</taxon>
        <taxon>metagenomes</taxon>
        <taxon>ecological metagenomes</taxon>
    </lineage>
</organism>
<comment type="caution">
    <text evidence="1">The sequence shown here is derived from an EMBL/GenBank/DDBJ whole genome shotgun (WGS) entry which is preliminary data.</text>
</comment>